<reference evidence="4 5" key="1">
    <citation type="submission" date="2019-02" db="EMBL/GenBank/DDBJ databases">
        <title>Genome sequencing of the rare red list fungi Bondarzewia mesenterica.</title>
        <authorList>
            <person name="Buettner E."/>
            <person name="Kellner H."/>
        </authorList>
    </citation>
    <scope>NUCLEOTIDE SEQUENCE [LARGE SCALE GENOMIC DNA]</scope>
    <source>
        <strain evidence="4 5">DSM 108281</strain>
    </source>
</reference>
<dbReference type="SUPFAM" id="SSF57850">
    <property type="entry name" value="RING/U-box"/>
    <property type="match status" value="1"/>
</dbReference>
<protein>
    <recommendedName>
        <fullName evidence="3">RING-type domain-containing protein</fullName>
    </recommendedName>
</protein>
<dbReference type="PANTHER" id="PTHR22938">
    <property type="entry name" value="ZINC FINGER PROTEIN 598"/>
    <property type="match status" value="1"/>
</dbReference>
<dbReference type="InterPro" id="IPR013083">
    <property type="entry name" value="Znf_RING/FYVE/PHD"/>
</dbReference>
<dbReference type="PANTHER" id="PTHR22938:SF0">
    <property type="entry name" value="E3 UBIQUITIN-PROTEIN LIGASE ZNF598"/>
    <property type="match status" value="1"/>
</dbReference>
<dbReference type="GO" id="GO:0016567">
    <property type="term" value="P:protein ubiquitination"/>
    <property type="evidence" value="ECO:0007669"/>
    <property type="project" value="TreeGrafter"/>
</dbReference>
<dbReference type="Gene3D" id="3.30.40.10">
    <property type="entry name" value="Zinc/RING finger domain, C3HC4 (zinc finger)"/>
    <property type="match status" value="1"/>
</dbReference>
<evidence type="ECO:0000256" key="1">
    <source>
        <dbReference type="PROSITE-ProRule" id="PRU00175"/>
    </source>
</evidence>
<dbReference type="InterPro" id="IPR044288">
    <property type="entry name" value="ZNF598/HEL2"/>
</dbReference>
<dbReference type="GO" id="GO:0008270">
    <property type="term" value="F:zinc ion binding"/>
    <property type="evidence" value="ECO:0007669"/>
    <property type="project" value="UniProtKB-KW"/>
</dbReference>
<feature type="domain" description="RING-type" evidence="3">
    <location>
        <begin position="72"/>
        <end position="112"/>
    </location>
</feature>
<dbReference type="Pfam" id="PF25447">
    <property type="entry name" value="RING_ZNF598"/>
    <property type="match status" value="1"/>
</dbReference>
<dbReference type="GO" id="GO:0061630">
    <property type="term" value="F:ubiquitin protein ligase activity"/>
    <property type="evidence" value="ECO:0007669"/>
    <property type="project" value="InterPro"/>
</dbReference>
<dbReference type="EMBL" id="SGPL01000012">
    <property type="protein sequence ID" value="THH20877.1"/>
    <property type="molecule type" value="Genomic_DNA"/>
</dbReference>
<dbReference type="Proteomes" id="UP000310158">
    <property type="component" value="Unassembled WGS sequence"/>
</dbReference>
<feature type="compositionally biased region" description="Low complexity" evidence="2">
    <location>
        <begin position="27"/>
        <end position="38"/>
    </location>
</feature>
<dbReference type="CDD" id="cd16615">
    <property type="entry name" value="RING-HC_ZNF598"/>
    <property type="match status" value="1"/>
</dbReference>
<comment type="caution">
    <text evidence="4">The sequence shown here is derived from an EMBL/GenBank/DDBJ whole genome shotgun (WGS) entry which is preliminary data.</text>
</comment>
<name>A0A4S4M802_9AGAM</name>
<evidence type="ECO:0000313" key="5">
    <source>
        <dbReference type="Proteomes" id="UP000310158"/>
    </source>
</evidence>
<keyword evidence="1" id="KW-0862">Zinc</keyword>
<organism evidence="4 5">
    <name type="scientific">Bondarzewia mesenterica</name>
    <dbReference type="NCBI Taxonomy" id="1095465"/>
    <lineage>
        <taxon>Eukaryota</taxon>
        <taxon>Fungi</taxon>
        <taxon>Dikarya</taxon>
        <taxon>Basidiomycota</taxon>
        <taxon>Agaricomycotina</taxon>
        <taxon>Agaricomycetes</taxon>
        <taxon>Russulales</taxon>
        <taxon>Bondarzewiaceae</taxon>
        <taxon>Bondarzewia</taxon>
    </lineage>
</organism>
<dbReference type="InterPro" id="IPR001841">
    <property type="entry name" value="Znf_RING"/>
</dbReference>
<feature type="region of interest" description="Disordered" evidence="2">
    <location>
        <begin position="1"/>
        <end position="52"/>
    </location>
</feature>
<dbReference type="GO" id="GO:0072344">
    <property type="term" value="P:rescue of stalled ribosome"/>
    <property type="evidence" value="ECO:0007669"/>
    <property type="project" value="InterPro"/>
</dbReference>
<dbReference type="GO" id="GO:0043022">
    <property type="term" value="F:ribosome binding"/>
    <property type="evidence" value="ECO:0007669"/>
    <property type="project" value="TreeGrafter"/>
</dbReference>
<proteinExistence type="predicted"/>
<dbReference type="PROSITE" id="PS50089">
    <property type="entry name" value="ZF_RING_2"/>
    <property type="match status" value="1"/>
</dbReference>
<dbReference type="AlphaFoldDB" id="A0A4S4M802"/>
<dbReference type="OrthoDB" id="3838338at2759"/>
<sequence>MPNSATRTQTRARVQRGTNRRGRTDGPRSGSGRPSGVPAHVDNAPKPDGDQAVKAAALETQENEEVDENSVCWICAEPVKYYSVSQCNHRTCHVCALRLRALYKRMDCTFCKEPQPSVIFTTSADKPFSSYAPIDIPHKDSKLNIFFETQEMMEETLILLRYNCPESTCEFTATGWNDLKLHARGVHGKLMCDLCIRNKKSIRA</sequence>
<evidence type="ECO:0000256" key="2">
    <source>
        <dbReference type="SAM" id="MobiDB-lite"/>
    </source>
</evidence>
<evidence type="ECO:0000259" key="3">
    <source>
        <dbReference type="PROSITE" id="PS50089"/>
    </source>
</evidence>
<keyword evidence="5" id="KW-1185">Reference proteome</keyword>
<evidence type="ECO:0000313" key="4">
    <source>
        <dbReference type="EMBL" id="THH20877.1"/>
    </source>
</evidence>
<keyword evidence="1" id="KW-0863">Zinc-finger</keyword>
<accession>A0A4S4M802</accession>
<gene>
    <name evidence="4" type="ORF">EW146_g532</name>
</gene>
<dbReference type="InterPro" id="IPR041888">
    <property type="entry name" value="RING-HC_ZNF598/HEL2"/>
</dbReference>
<feature type="compositionally biased region" description="Low complexity" evidence="2">
    <location>
        <begin position="1"/>
        <end position="17"/>
    </location>
</feature>
<keyword evidence="1" id="KW-0479">Metal-binding</keyword>